<reference evidence="1" key="1">
    <citation type="submission" date="2022-05" db="EMBL/GenBank/DDBJ databases">
        <title>Draft genome sequence of Clostridium tertium strain CP3 isolated from Peru.</title>
        <authorList>
            <person name="Hurtado R."/>
            <person name="Lima L."/>
            <person name="Sousa T."/>
            <person name="Jaiswal A.K."/>
            <person name="Tiwari S."/>
            <person name="Maturrano L."/>
            <person name="Brenig B."/>
            <person name="Azevedo V."/>
        </authorList>
    </citation>
    <scope>NUCLEOTIDE SEQUENCE</scope>
    <source>
        <strain evidence="1">CP3</strain>
    </source>
</reference>
<evidence type="ECO:0000313" key="2">
    <source>
        <dbReference type="Proteomes" id="UP001141183"/>
    </source>
</evidence>
<accession>A0A9X3XSH8</accession>
<protein>
    <submittedName>
        <fullName evidence="1">Uncharacterized protein</fullName>
    </submittedName>
</protein>
<dbReference type="Proteomes" id="UP001141183">
    <property type="component" value="Unassembled WGS sequence"/>
</dbReference>
<keyword evidence="2" id="KW-1185">Reference proteome</keyword>
<name>A0A9X3XSH8_9CLOT</name>
<comment type="caution">
    <text evidence="1">The sequence shown here is derived from an EMBL/GenBank/DDBJ whole genome shotgun (WGS) entry which is preliminary data.</text>
</comment>
<dbReference type="RefSeq" id="WP_272470823.1">
    <property type="nucleotide sequence ID" value="NZ_JAMRYU010000036.1"/>
</dbReference>
<proteinExistence type="predicted"/>
<gene>
    <name evidence="1" type="ORF">NE398_20505</name>
</gene>
<evidence type="ECO:0000313" key="1">
    <source>
        <dbReference type="EMBL" id="MDC4242517.1"/>
    </source>
</evidence>
<dbReference type="AlphaFoldDB" id="A0A9X3XSH8"/>
<dbReference type="EMBL" id="JAMRYU010000036">
    <property type="protein sequence ID" value="MDC4242517.1"/>
    <property type="molecule type" value="Genomic_DNA"/>
</dbReference>
<sequence>MKVKSNSDGSKWIEITKALLLWRTYPEARTKFIFWEAPGLKKFYGYKNFRFRIWSYSNEKLSLKNLRVFIRLPFFYWHKHNCGWEFGLPNLYLWWHEARLKTS</sequence>
<organism evidence="1 2">
    <name type="scientific">Clostridium tertium</name>
    <dbReference type="NCBI Taxonomy" id="1559"/>
    <lineage>
        <taxon>Bacteria</taxon>
        <taxon>Bacillati</taxon>
        <taxon>Bacillota</taxon>
        <taxon>Clostridia</taxon>
        <taxon>Eubacteriales</taxon>
        <taxon>Clostridiaceae</taxon>
        <taxon>Clostridium</taxon>
    </lineage>
</organism>